<proteinExistence type="predicted"/>
<dbReference type="HOGENOM" id="CLU_011226_4_0_1"/>
<dbReference type="InParanoid" id="J4HXT2"/>
<dbReference type="InterPro" id="IPR036249">
    <property type="entry name" value="Thioredoxin-like_sf"/>
</dbReference>
<dbReference type="Pfam" id="PF22041">
    <property type="entry name" value="GST_C_7"/>
    <property type="match status" value="1"/>
</dbReference>
<name>J4HXT2_9APHY</name>
<organism evidence="2 3">
    <name type="scientific">Fibroporia radiculosa</name>
    <dbReference type="NCBI Taxonomy" id="599839"/>
    <lineage>
        <taxon>Eukaryota</taxon>
        <taxon>Fungi</taxon>
        <taxon>Dikarya</taxon>
        <taxon>Basidiomycota</taxon>
        <taxon>Agaricomycotina</taxon>
        <taxon>Agaricomycetes</taxon>
        <taxon>Polyporales</taxon>
        <taxon>Fibroporiaceae</taxon>
        <taxon>Fibroporia</taxon>
    </lineage>
</organism>
<dbReference type="Gene3D" id="1.20.1050.10">
    <property type="match status" value="1"/>
</dbReference>
<dbReference type="EMBL" id="HE797114">
    <property type="protein sequence ID" value="CCM03462.1"/>
    <property type="molecule type" value="Genomic_DNA"/>
</dbReference>
<dbReference type="OrthoDB" id="4951845at2759"/>
<dbReference type="AlphaFoldDB" id="J4HXT2"/>
<evidence type="ECO:0000259" key="1">
    <source>
        <dbReference type="Pfam" id="PF22041"/>
    </source>
</evidence>
<feature type="domain" description="Glutathione S-transferase UstS-like C-terminal" evidence="1">
    <location>
        <begin position="113"/>
        <end position="214"/>
    </location>
</feature>
<dbReference type="GeneID" id="24098373"/>
<dbReference type="Proteomes" id="UP000006352">
    <property type="component" value="Unassembled WGS sequence"/>
</dbReference>
<dbReference type="STRING" id="599839.J4HXT2"/>
<evidence type="ECO:0000313" key="2">
    <source>
        <dbReference type="EMBL" id="CCM03462.1"/>
    </source>
</evidence>
<dbReference type="RefSeq" id="XP_012182745.1">
    <property type="nucleotide sequence ID" value="XM_012327355.1"/>
</dbReference>
<dbReference type="Gene3D" id="3.40.30.10">
    <property type="entry name" value="Glutaredoxin"/>
    <property type="match status" value="1"/>
</dbReference>
<gene>
    <name evidence="2" type="ORF">FIBRA_05595</name>
</gene>
<dbReference type="InterPro" id="IPR054416">
    <property type="entry name" value="GST_UstS-like_C"/>
</dbReference>
<reference evidence="2 3" key="1">
    <citation type="journal article" date="2012" name="Appl. Environ. Microbiol.">
        <title>Short-read sequencing for genomic analysis of the brown rot fungus Fibroporia radiculosa.</title>
        <authorList>
            <person name="Tang J.D."/>
            <person name="Perkins A.D."/>
            <person name="Sonstegard T.S."/>
            <person name="Schroeder S.G."/>
            <person name="Burgess S.C."/>
            <person name="Diehl S.V."/>
        </authorList>
    </citation>
    <scope>NUCLEOTIDE SEQUENCE [LARGE SCALE GENOMIC DNA]</scope>
    <source>
        <strain evidence="2 3">TFFH 294</strain>
    </source>
</reference>
<sequence length="214" mass="23881">MSQPVITLYDVPSTIPQPWAPNIWRIRFILNYKRLHYRTVWVDFSEVEATLRSINAPPTSVRSDGRPVYSLPVVLDPLRSRSSPVILSNANAIAEYLEVTYPARPIFPEGSRAVQSLFVHYVQENFAKPLLPILVPLTHQTLPERSQAHFRAAGAAPSQRTLSGPQKEQAWRVVKEQFDFLAAILDKNAGSDGNGVVAMGHDVSYADFSICSVL</sequence>
<accession>J4HXT2</accession>
<keyword evidence="3" id="KW-1185">Reference proteome</keyword>
<dbReference type="SUPFAM" id="SSF52833">
    <property type="entry name" value="Thioredoxin-like"/>
    <property type="match status" value="1"/>
</dbReference>
<protein>
    <recommendedName>
        <fullName evidence="1">Glutathione S-transferase UstS-like C-terminal domain-containing protein</fullName>
    </recommendedName>
</protein>
<evidence type="ECO:0000313" key="3">
    <source>
        <dbReference type="Proteomes" id="UP000006352"/>
    </source>
</evidence>